<dbReference type="CDD" id="cd21696">
    <property type="entry name" value="GINS_B_Psf1"/>
    <property type="match status" value="1"/>
</dbReference>
<sequence>MFASRAVELIKDLQRSDTMPPFNEDGIRQVLDEMKALYEENHRDVNATVAGSADHFNAVHLRHSALERSKRCLLAYLFTRLKCLRDMRWDFGSILPSEIRFYLCEPEVICMLISVKLEVQWFQAYSKSLGMYMHSIGRQGLDLTQNLQPPKSLYIEVRCLEDYGEIETDDGDFLVLRKNSTHFLPRGQAEPLIRQGILEHIS</sequence>
<evidence type="ECO:0000313" key="9">
    <source>
        <dbReference type="Proteomes" id="UP000677054"/>
    </source>
</evidence>
<dbReference type="EMBL" id="LR900127">
    <property type="protein sequence ID" value="CAD7244315.1"/>
    <property type="molecule type" value="Genomic_DNA"/>
</dbReference>
<gene>
    <name evidence="8" type="ORF">DSTB1V02_LOCUS4214</name>
</gene>
<keyword evidence="9" id="KW-1185">Reference proteome</keyword>
<comment type="subcellular location">
    <subcellularLocation>
        <location evidence="1 5">Nucleus</location>
    </subcellularLocation>
</comment>
<dbReference type="Proteomes" id="UP000677054">
    <property type="component" value="Unassembled WGS sequence"/>
</dbReference>
<dbReference type="PANTHER" id="PTHR12914">
    <property type="entry name" value="PARTNER OF SLD5"/>
    <property type="match status" value="1"/>
</dbReference>
<evidence type="ECO:0000259" key="6">
    <source>
        <dbReference type="Pfam" id="PF05916"/>
    </source>
</evidence>
<organism evidence="8">
    <name type="scientific">Darwinula stevensoni</name>
    <dbReference type="NCBI Taxonomy" id="69355"/>
    <lineage>
        <taxon>Eukaryota</taxon>
        <taxon>Metazoa</taxon>
        <taxon>Ecdysozoa</taxon>
        <taxon>Arthropoda</taxon>
        <taxon>Crustacea</taxon>
        <taxon>Oligostraca</taxon>
        <taxon>Ostracoda</taxon>
        <taxon>Podocopa</taxon>
        <taxon>Podocopida</taxon>
        <taxon>Darwinulocopina</taxon>
        <taxon>Darwinuloidea</taxon>
        <taxon>Darwinulidae</taxon>
        <taxon>Darwinula</taxon>
    </lineage>
</organism>
<evidence type="ECO:0000256" key="5">
    <source>
        <dbReference type="RuleBase" id="RU368085"/>
    </source>
</evidence>
<comment type="subunit">
    <text evidence="5">Component of the GINS complex.</text>
</comment>
<feature type="domain" description="GINS subunit" evidence="6">
    <location>
        <begin position="40"/>
        <end position="108"/>
    </location>
</feature>
<dbReference type="Pfam" id="PF24997">
    <property type="entry name" value="PSF1_C"/>
    <property type="match status" value="1"/>
</dbReference>
<feature type="domain" description="DNA replication complex GINS protein PSF1 C-terminal" evidence="7">
    <location>
        <begin position="151"/>
        <end position="201"/>
    </location>
</feature>
<evidence type="ECO:0000256" key="1">
    <source>
        <dbReference type="ARBA" id="ARBA00004123"/>
    </source>
</evidence>
<dbReference type="InterPro" id="IPR036224">
    <property type="entry name" value="GINS_bundle-like_dom_sf"/>
</dbReference>
<evidence type="ECO:0000256" key="3">
    <source>
        <dbReference type="ARBA" id="ARBA00022705"/>
    </source>
</evidence>
<name>A0A7R8XDK0_9CRUS</name>
<evidence type="ECO:0000313" key="8">
    <source>
        <dbReference type="EMBL" id="CAD7244315.1"/>
    </source>
</evidence>
<evidence type="ECO:0000259" key="7">
    <source>
        <dbReference type="Pfam" id="PF24997"/>
    </source>
</evidence>
<comment type="similarity">
    <text evidence="2 5">Belongs to the GINS1/PSF1 family.</text>
</comment>
<evidence type="ECO:0000256" key="4">
    <source>
        <dbReference type="ARBA" id="ARBA00023242"/>
    </source>
</evidence>
<dbReference type="Gene3D" id="1.20.58.1030">
    <property type="match status" value="1"/>
</dbReference>
<comment type="function">
    <text evidence="5">Required for correct functioning of the GINS complex, a complex that plays an essential role in the initiation of DNA replication, and progression of DNA replication forks. GINS complex seems to bind preferentially to single-stranded DNA.</text>
</comment>
<dbReference type="SUPFAM" id="SSF158573">
    <property type="entry name" value="GINS helical bundle-like"/>
    <property type="match status" value="1"/>
</dbReference>
<reference evidence="8" key="1">
    <citation type="submission" date="2020-11" db="EMBL/GenBank/DDBJ databases">
        <authorList>
            <person name="Tran Van P."/>
        </authorList>
    </citation>
    <scope>NUCLEOTIDE SEQUENCE</scope>
</reference>
<dbReference type="GO" id="GO:0000811">
    <property type="term" value="C:GINS complex"/>
    <property type="evidence" value="ECO:0007669"/>
    <property type="project" value="UniProtKB-UniRule"/>
</dbReference>
<dbReference type="PANTHER" id="PTHR12914:SF2">
    <property type="entry name" value="DNA REPLICATION COMPLEX GINS PROTEIN PSF1"/>
    <property type="match status" value="1"/>
</dbReference>
<dbReference type="AlphaFoldDB" id="A0A7R8XDK0"/>
<dbReference type="CDD" id="cd11710">
    <property type="entry name" value="GINS_A_psf1"/>
    <property type="match status" value="1"/>
</dbReference>
<dbReference type="InterPro" id="IPR005339">
    <property type="entry name" value="GINS_Psf1"/>
</dbReference>
<dbReference type="EMBL" id="CAJPEV010000610">
    <property type="protein sequence ID" value="CAG0886911.1"/>
    <property type="molecule type" value="Genomic_DNA"/>
</dbReference>
<dbReference type="InterPro" id="IPR021151">
    <property type="entry name" value="GINS_A"/>
</dbReference>
<protein>
    <recommendedName>
        <fullName evidence="5">DNA replication complex GINS protein PSF1</fullName>
    </recommendedName>
</protein>
<keyword evidence="4 5" id="KW-0539">Nucleus</keyword>
<keyword evidence="3 5" id="KW-0235">DNA replication</keyword>
<dbReference type="Pfam" id="PF05916">
    <property type="entry name" value="Sld5"/>
    <property type="match status" value="1"/>
</dbReference>
<accession>A0A7R8XDK0</accession>
<dbReference type="InterPro" id="IPR056783">
    <property type="entry name" value="PSF1_C"/>
</dbReference>
<dbReference type="OrthoDB" id="10252587at2759"/>
<evidence type="ECO:0000256" key="2">
    <source>
        <dbReference type="ARBA" id="ARBA00006677"/>
    </source>
</evidence>
<proteinExistence type="inferred from homology"/>
<dbReference type="GO" id="GO:1902983">
    <property type="term" value="P:DNA strand elongation involved in mitotic DNA replication"/>
    <property type="evidence" value="ECO:0007669"/>
    <property type="project" value="TreeGrafter"/>
</dbReference>